<dbReference type="PANTHER" id="PTHR46847:SF1">
    <property type="entry name" value="D-ALLOSE-BINDING PERIPLASMIC PROTEIN-RELATED"/>
    <property type="match status" value="1"/>
</dbReference>
<evidence type="ECO:0000313" key="8">
    <source>
        <dbReference type="Proteomes" id="UP001060164"/>
    </source>
</evidence>
<comment type="similarity">
    <text evidence="2">Belongs to the bacterial solute-binding protein 2 family.</text>
</comment>
<sequence length="340" mass="36078">MKKLRTMLSIALILCMLLSMAACGGSADTEETKQDAAGEESKTTEETKGSSEDGGGTYHIGLALDTYSNAINAEVASVFEETCNERGYKYTVTDAEGDASKQLGDINSLIQAKCDGIIVLPVSSNSVDEGIGACYDAGIPVATVLRDAPNAADKYVCFSGTDDVELGEIGGQWIADVTEGSGKVVYITGRTGVSTAENRTVGFHNIVDKYPDIEVVAESDGNYNRSDAMTVMESVLKAHPEIDAVWCANDEMAGGVCQAIAASGREGILVGGANFQFDAYERLKNGEQAMDITTPCAMVIPAIDAVVTVIEGGTVEEKTMYYPLDLITIDNVEEFVDQLY</sequence>
<feature type="compositionally biased region" description="Basic and acidic residues" evidence="4">
    <location>
        <begin position="30"/>
        <end position="51"/>
    </location>
</feature>
<dbReference type="EMBL" id="CP102290">
    <property type="protein sequence ID" value="UWP58319.1"/>
    <property type="molecule type" value="Genomic_DNA"/>
</dbReference>
<evidence type="ECO:0000256" key="1">
    <source>
        <dbReference type="ARBA" id="ARBA00004196"/>
    </source>
</evidence>
<feature type="chain" id="PRO_5046093647" evidence="5">
    <location>
        <begin position="22"/>
        <end position="340"/>
    </location>
</feature>
<evidence type="ECO:0000256" key="4">
    <source>
        <dbReference type="SAM" id="MobiDB-lite"/>
    </source>
</evidence>
<evidence type="ECO:0000313" key="7">
    <source>
        <dbReference type="EMBL" id="UWP58319.1"/>
    </source>
</evidence>
<evidence type="ECO:0000256" key="2">
    <source>
        <dbReference type="ARBA" id="ARBA00007639"/>
    </source>
</evidence>
<keyword evidence="8" id="KW-1185">Reference proteome</keyword>
<feature type="region of interest" description="Disordered" evidence="4">
    <location>
        <begin position="30"/>
        <end position="56"/>
    </location>
</feature>
<dbReference type="Proteomes" id="UP001060164">
    <property type="component" value="Chromosome"/>
</dbReference>
<reference evidence="7" key="1">
    <citation type="journal article" date="2022" name="Cell">
        <title>Design, construction, and in vivo augmentation of a complex gut microbiome.</title>
        <authorList>
            <person name="Cheng A.G."/>
            <person name="Ho P.Y."/>
            <person name="Aranda-Diaz A."/>
            <person name="Jain S."/>
            <person name="Yu F.B."/>
            <person name="Meng X."/>
            <person name="Wang M."/>
            <person name="Iakiviak M."/>
            <person name="Nagashima K."/>
            <person name="Zhao A."/>
            <person name="Murugkar P."/>
            <person name="Patil A."/>
            <person name="Atabakhsh K."/>
            <person name="Weakley A."/>
            <person name="Yan J."/>
            <person name="Brumbaugh A.R."/>
            <person name="Higginbottom S."/>
            <person name="Dimas A."/>
            <person name="Shiver A.L."/>
            <person name="Deutschbauer A."/>
            <person name="Neff N."/>
            <person name="Sonnenburg J.L."/>
            <person name="Huang K.C."/>
            <person name="Fischbach M.A."/>
        </authorList>
    </citation>
    <scope>NUCLEOTIDE SEQUENCE</scope>
    <source>
        <strain evidence="7">DSM 19829</strain>
    </source>
</reference>
<name>A0ABY5VCQ9_9FIRM</name>
<protein>
    <submittedName>
        <fullName evidence="7">Substrate-binding domain-containing protein</fullName>
    </submittedName>
</protein>
<gene>
    <name evidence="7" type="ORF">NQ502_13125</name>
</gene>
<organism evidence="7 8">
    <name type="scientific">Ruminococcus gauvreauii</name>
    <dbReference type="NCBI Taxonomy" id="438033"/>
    <lineage>
        <taxon>Bacteria</taxon>
        <taxon>Bacillati</taxon>
        <taxon>Bacillota</taxon>
        <taxon>Clostridia</taxon>
        <taxon>Eubacteriales</taxon>
        <taxon>Oscillospiraceae</taxon>
        <taxon>Ruminococcus</taxon>
    </lineage>
</organism>
<dbReference type="InterPro" id="IPR025997">
    <property type="entry name" value="SBP_2_dom"/>
</dbReference>
<dbReference type="RefSeq" id="WP_028529426.1">
    <property type="nucleotide sequence ID" value="NZ_CABLBR010000024.1"/>
</dbReference>
<dbReference type="Gene3D" id="3.40.50.2300">
    <property type="match status" value="2"/>
</dbReference>
<proteinExistence type="inferred from homology"/>
<dbReference type="PROSITE" id="PS51257">
    <property type="entry name" value="PROKAR_LIPOPROTEIN"/>
    <property type="match status" value="1"/>
</dbReference>
<dbReference type="CDD" id="cd01536">
    <property type="entry name" value="PBP1_ABC_sugar_binding-like"/>
    <property type="match status" value="1"/>
</dbReference>
<evidence type="ECO:0000256" key="5">
    <source>
        <dbReference type="SAM" id="SignalP"/>
    </source>
</evidence>
<feature type="domain" description="Periplasmic binding protein" evidence="6">
    <location>
        <begin position="60"/>
        <end position="303"/>
    </location>
</feature>
<dbReference type="Pfam" id="PF13407">
    <property type="entry name" value="Peripla_BP_4"/>
    <property type="match status" value="1"/>
</dbReference>
<feature type="signal peptide" evidence="5">
    <location>
        <begin position="1"/>
        <end position="21"/>
    </location>
</feature>
<dbReference type="SUPFAM" id="SSF53822">
    <property type="entry name" value="Periplasmic binding protein-like I"/>
    <property type="match status" value="1"/>
</dbReference>
<accession>A0ABY5VCQ9</accession>
<dbReference type="InterPro" id="IPR028082">
    <property type="entry name" value="Peripla_BP_I"/>
</dbReference>
<evidence type="ECO:0000256" key="3">
    <source>
        <dbReference type="ARBA" id="ARBA00022729"/>
    </source>
</evidence>
<keyword evidence="3 5" id="KW-0732">Signal</keyword>
<evidence type="ECO:0000259" key="6">
    <source>
        <dbReference type="Pfam" id="PF13407"/>
    </source>
</evidence>
<dbReference type="PANTHER" id="PTHR46847">
    <property type="entry name" value="D-ALLOSE-BINDING PERIPLASMIC PROTEIN-RELATED"/>
    <property type="match status" value="1"/>
</dbReference>
<comment type="subcellular location">
    <subcellularLocation>
        <location evidence="1">Cell envelope</location>
    </subcellularLocation>
</comment>